<accession>A0A4U8V8U5</accession>
<protein>
    <submittedName>
        <fullName evidence="2">Uncharacterized protein</fullName>
    </submittedName>
</protein>
<comment type="caution">
    <text evidence="2">The sequence shown here is derived from an EMBL/GenBank/DDBJ whole genome shotgun (WGS) entry which is preliminary data.</text>
</comment>
<dbReference type="AlphaFoldDB" id="A0A4U8V8U5"/>
<reference evidence="2" key="3">
    <citation type="journal article" date="2019" name="G3 (Bethesda)">
        <title>Hybrid Assembly of the Genome of the Entomopathogenic Nematode Steinernema carpocapsae Identifies the X-Chromosome.</title>
        <authorList>
            <person name="Serra L."/>
            <person name="Macchietto M."/>
            <person name="Macias-Munoz A."/>
            <person name="McGill C.J."/>
            <person name="Rodriguez I.M."/>
            <person name="Rodriguez B."/>
            <person name="Murad R."/>
            <person name="Mortazavi A."/>
        </authorList>
    </citation>
    <scope>NUCLEOTIDE SEQUENCE [LARGE SCALE GENOMIC DNA]</scope>
    <source>
        <strain evidence="2">ALL</strain>
    </source>
</reference>
<organism evidence="2">
    <name type="scientific">Steinernema carpocapsae</name>
    <name type="common">Entomopathogenic nematode</name>
    <dbReference type="NCBI Taxonomy" id="34508"/>
    <lineage>
        <taxon>Eukaryota</taxon>
        <taxon>Metazoa</taxon>
        <taxon>Ecdysozoa</taxon>
        <taxon>Nematoda</taxon>
        <taxon>Chromadorea</taxon>
        <taxon>Rhabditida</taxon>
        <taxon>Tylenchina</taxon>
        <taxon>Panagrolaimomorpha</taxon>
        <taxon>Strongyloidoidea</taxon>
        <taxon>Steinernematidae</taxon>
        <taxon>Steinernema</taxon>
    </lineage>
</organism>
<dbReference type="EMBL" id="AZBU02000001">
    <property type="protein sequence ID" value="TMS39698.1"/>
    <property type="molecule type" value="Genomic_DNA"/>
</dbReference>
<gene>
    <name evidence="2" type="ORF">L596_006182</name>
</gene>
<reference evidence="2" key="2">
    <citation type="journal article" date="2015" name="Genome Biol.">
        <title>Comparative genomics of Steinernema reveals deeply conserved gene regulatory networks.</title>
        <authorList>
            <person name="Dillman A.R."/>
            <person name="Macchietto M."/>
            <person name="Porter C.F."/>
            <person name="Rogers A."/>
            <person name="Williams B."/>
            <person name="Antoshechkin I."/>
            <person name="Lee M.M."/>
            <person name="Goodwin Z."/>
            <person name="Lu X."/>
            <person name="Lewis E.E."/>
            <person name="Goodrich-Blair H."/>
            <person name="Stock S.P."/>
            <person name="Adams B.J."/>
            <person name="Sternberg P.W."/>
            <person name="Mortazavi A."/>
        </authorList>
    </citation>
    <scope>NUCLEOTIDE SEQUENCE [LARGE SCALE GENOMIC DNA]</scope>
    <source>
        <strain evidence="2">ALL</strain>
    </source>
</reference>
<proteinExistence type="predicted"/>
<evidence type="ECO:0000313" key="2">
    <source>
        <dbReference type="EMBL" id="TMS39698.1"/>
    </source>
</evidence>
<reference evidence="2" key="1">
    <citation type="submission" date="2013-11" db="EMBL/GenBank/DDBJ databases">
        <authorList>
            <person name="Sternberg P."/>
            <person name="Dillman A."/>
            <person name="Macchietto M."/>
        </authorList>
    </citation>
    <scope>NUCLEOTIDE SEQUENCE</scope>
    <source>
        <strain evidence="2">ALL</strain>
    </source>
</reference>
<evidence type="ECO:0000256" key="1">
    <source>
        <dbReference type="SAM" id="MobiDB-lite"/>
    </source>
</evidence>
<name>A0A4U8V8U5_STECR</name>
<sequence length="122" mass="14491">MHHYLLLKQFRIYLVSGNISTLKVDTQKRVNLVWTYVCNEKFLKTVFIGCLPCAAPFDYKKNERRVEEDDEETERFFENPSPPSAEADYEEPEAELEQPIHLTVLEVIAHAHMMNLWLMWFI</sequence>
<feature type="region of interest" description="Disordered" evidence="1">
    <location>
        <begin position="64"/>
        <end position="94"/>
    </location>
</feature>